<evidence type="ECO:0000313" key="2">
    <source>
        <dbReference type="Proteomes" id="UP000266188"/>
    </source>
</evidence>
<dbReference type="OrthoDB" id="66964at2759"/>
<dbReference type="AlphaFoldDB" id="A0A3A2ZQB1"/>
<organism evidence="1 2">
    <name type="scientific">Aspergillus sclerotialis</name>
    <dbReference type="NCBI Taxonomy" id="2070753"/>
    <lineage>
        <taxon>Eukaryota</taxon>
        <taxon>Fungi</taxon>
        <taxon>Dikarya</taxon>
        <taxon>Ascomycota</taxon>
        <taxon>Pezizomycotina</taxon>
        <taxon>Eurotiomycetes</taxon>
        <taxon>Eurotiomycetidae</taxon>
        <taxon>Eurotiales</taxon>
        <taxon>Aspergillaceae</taxon>
        <taxon>Aspergillus</taxon>
        <taxon>Aspergillus subgen. Polypaecilum</taxon>
    </lineage>
</organism>
<dbReference type="Proteomes" id="UP000266188">
    <property type="component" value="Unassembled WGS sequence"/>
</dbReference>
<dbReference type="EMBL" id="MVGC01000221">
    <property type="protein sequence ID" value="RJE21544.1"/>
    <property type="molecule type" value="Genomic_DNA"/>
</dbReference>
<protein>
    <submittedName>
        <fullName evidence="1">Uncharacterized protein</fullName>
    </submittedName>
</protein>
<name>A0A3A2ZQB1_9EURO</name>
<keyword evidence="2" id="KW-1185">Reference proteome</keyword>
<dbReference type="STRING" id="2070753.A0A3A2ZQB1"/>
<evidence type="ECO:0000313" key="1">
    <source>
        <dbReference type="EMBL" id="RJE21544.1"/>
    </source>
</evidence>
<sequence>MIPPCDPSILESNPQFKKLYQNLTTSILNPDGSTRAQDAEPERKGAVEELRKCRVRNAKKQIKKGMLRRLAFEADSGLEDENRDNVGVISLYLDSTLTEKPSGTENGNENEEDKGTDDILTLLAPDIEKFYTVIPDIVPPFSSLLSSTVANLRNIANAGATNPSPAPATEPPLSRFRARQSLSKLNATPLLSKELGDRVKKLREIQLVELPAARREMAITAAAVLALRGQILEKTVELLERAKHGALARATKAKAEHLSAVARGVDRKLNVTKLTIHNEIHTPEAIAALGNYRKHLQDIQEKLKQREVRAIEELKNYDAYYPGADADSKQKGNTEIGSGELFEIARRYGQLMIEVDAVKGEIGRLERG</sequence>
<gene>
    <name evidence="1" type="ORF">PHISCL_06116</name>
</gene>
<accession>A0A3A2ZQB1</accession>
<comment type="caution">
    <text evidence="1">The sequence shown here is derived from an EMBL/GenBank/DDBJ whole genome shotgun (WGS) entry which is preliminary data.</text>
</comment>
<proteinExistence type="predicted"/>
<reference evidence="2" key="1">
    <citation type="submission" date="2017-02" db="EMBL/GenBank/DDBJ databases">
        <authorList>
            <person name="Tafer H."/>
            <person name="Lopandic K."/>
        </authorList>
    </citation>
    <scope>NUCLEOTIDE SEQUENCE [LARGE SCALE GENOMIC DNA]</scope>
    <source>
        <strain evidence="2">CBS 366.77</strain>
    </source>
</reference>